<accession>A0A3D4V3C6</accession>
<comment type="caution">
    <text evidence="2">The sequence shown here is derived from an EMBL/GenBank/DDBJ whole genome shotgun (WGS) entry which is preliminary data.</text>
</comment>
<protein>
    <submittedName>
        <fullName evidence="2">DUF3332 domain-containing protein</fullName>
    </submittedName>
</protein>
<keyword evidence="1" id="KW-0812">Transmembrane</keyword>
<organism evidence="2 3">
    <name type="scientific">Gemmatimonas aurantiaca</name>
    <dbReference type="NCBI Taxonomy" id="173480"/>
    <lineage>
        <taxon>Bacteria</taxon>
        <taxon>Pseudomonadati</taxon>
        <taxon>Gemmatimonadota</taxon>
        <taxon>Gemmatimonadia</taxon>
        <taxon>Gemmatimonadales</taxon>
        <taxon>Gemmatimonadaceae</taxon>
        <taxon>Gemmatimonas</taxon>
    </lineage>
</organism>
<sequence length="183" mass="19737">MGVTLVSNTACFASFPLTRKLYNYNKNLGGKWAQELFFLATGVILPVYGVAGLLDMVVFNSMEFWTGKPALASASAPETKVKVVAKGDVKLTQTMTRSTEGRTMILEEEVKGQFHSRTVLSQAADASVVTANITYADGRTETRTLSVNEAGKFTVTGSKQLPRTLTPAEVEALTARLSTLSAY</sequence>
<keyword evidence="1" id="KW-0472">Membrane</keyword>
<evidence type="ECO:0000256" key="1">
    <source>
        <dbReference type="SAM" id="Phobius"/>
    </source>
</evidence>
<keyword evidence="1" id="KW-1133">Transmembrane helix</keyword>
<feature type="transmembrane region" description="Helical" evidence="1">
    <location>
        <begin position="36"/>
        <end position="59"/>
    </location>
</feature>
<gene>
    <name evidence="2" type="ORF">DGD08_00210</name>
</gene>
<evidence type="ECO:0000313" key="3">
    <source>
        <dbReference type="Proteomes" id="UP000264071"/>
    </source>
</evidence>
<dbReference type="Pfam" id="PF11810">
    <property type="entry name" value="DUF3332"/>
    <property type="match status" value="1"/>
</dbReference>
<dbReference type="Proteomes" id="UP000264071">
    <property type="component" value="Unassembled WGS sequence"/>
</dbReference>
<name>A0A3D4V3C6_9BACT</name>
<dbReference type="InterPro" id="IPR021768">
    <property type="entry name" value="DUF3332"/>
</dbReference>
<proteinExistence type="predicted"/>
<dbReference type="AlphaFoldDB" id="A0A3D4V3C6"/>
<evidence type="ECO:0000313" key="2">
    <source>
        <dbReference type="EMBL" id="HCT55611.1"/>
    </source>
</evidence>
<reference evidence="2 3" key="1">
    <citation type="journal article" date="2018" name="Nat. Biotechnol.">
        <title>A standardized bacterial taxonomy based on genome phylogeny substantially revises the tree of life.</title>
        <authorList>
            <person name="Parks D.H."/>
            <person name="Chuvochina M."/>
            <person name="Waite D.W."/>
            <person name="Rinke C."/>
            <person name="Skarshewski A."/>
            <person name="Chaumeil P.A."/>
            <person name="Hugenholtz P."/>
        </authorList>
    </citation>
    <scope>NUCLEOTIDE SEQUENCE [LARGE SCALE GENOMIC DNA]</scope>
    <source>
        <strain evidence="2">UBA8844</strain>
    </source>
</reference>
<dbReference type="EMBL" id="DPIY01000001">
    <property type="protein sequence ID" value="HCT55611.1"/>
    <property type="molecule type" value="Genomic_DNA"/>
</dbReference>